<dbReference type="RefSeq" id="WP_076430408.1">
    <property type="nucleotide sequence ID" value="NZ_FTNO01000002.1"/>
</dbReference>
<evidence type="ECO:0008006" key="3">
    <source>
        <dbReference type="Google" id="ProtNLM"/>
    </source>
</evidence>
<dbReference type="InterPro" id="IPR049798">
    <property type="entry name" value="LWR_salt"/>
</dbReference>
<dbReference type="OrthoDB" id="202660at2157"/>
<proteinExistence type="predicted"/>
<evidence type="ECO:0000313" key="2">
    <source>
        <dbReference type="Proteomes" id="UP000186914"/>
    </source>
</evidence>
<evidence type="ECO:0000313" key="1">
    <source>
        <dbReference type="EMBL" id="SIR46714.1"/>
    </source>
</evidence>
<dbReference type="Proteomes" id="UP000186914">
    <property type="component" value="Unassembled WGS sequence"/>
</dbReference>
<gene>
    <name evidence="1" type="ORF">SAMN05421858_2356</name>
</gene>
<organism evidence="1 2">
    <name type="scientific">Haladaptatus litoreus</name>
    <dbReference type="NCBI Taxonomy" id="553468"/>
    <lineage>
        <taxon>Archaea</taxon>
        <taxon>Methanobacteriati</taxon>
        <taxon>Methanobacteriota</taxon>
        <taxon>Stenosarchaea group</taxon>
        <taxon>Halobacteria</taxon>
        <taxon>Halobacteriales</taxon>
        <taxon>Haladaptataceae</taxon>
        <taxon>Haladaptatus</taxon>
    </lineage>
</organism>
<dbReference type="EMBL" id="FTNO01000002">
    <property type="protein sequence ID" value="SIR46714.1"/>
    <property type="molecule type" value="Genomic_DNA"/>
</dbReference>
<accession>A0A1N7B5W8</accession>
<dbReference type="Pfam" id="PF26423">
    <property type="entry name" value="LWR_salt"/>
    <property type="match status" value="1"/>
</dbReference>
<dbReference type="NCBIfam" id="NF033910">
    <property type="entry name" value="LWR_salt"/>
    <property type="match status" value="1"/>
</dbReference>
<keyword evidence="2" id="KW-1185">Reference proteome</keyword>
<dbReference type="AlphaFoldDB" id="A0A1N7B5W8"/>
<protein>
    <recommendedName>
        <fullName evidence="3">LWR-salt protein</fullName>
    </recommendedName>
</protein>
<reference evidence="2" key="1">
    <citation type="submission" date="2017-01" db="EMBL/GenBank/DDBJ databases">
        <authorList>
            <person name="Varghese N."/>
            <person name="Submissions S."/>
        </authorList>
    </citation>
    <scope>NUCLEOTIDE SEQUENCE [LARGE SCALE GENOMIC DNA]</scope>
    <source>
        <strain evidence="2">CGMCC 1.7737</strain>
    </source>
</reference>
<name>A0A1N7B5W8_9EURY</name>
<sequence>MDARYVFAVRFRLEPTVSGLSLEPREFETRMSRQADPPGEDGWLFFRDNLWRGDIGDERYFRDLTSDALGVPVTSVDFRAFETDEEYYDALKAEIATNLEDFKADSVSEVISKYLGSSVEVEY</sequence>